<feature type="short sequence motif" description="Q motif" evidence="17">
    <location>
        <begin position="59"/>
        <end position="87"/>
    </location>
</feature>
<dbReference type="InterPro" id="IPR011545">
    <property type="entry name" value="DEAD/DEAH_box_helicase_dom"/>
</dbReference>
<dbReference type="Pfam" id="PF00270">
    <property type="entry name" value="DEAD"/>
    <property type="match status" value="1"/>
</dbReference>
<gene>
    <name evidence="21" type="ORF">BS47DRAFT_1327534</name>
</gene>
<dbReference type="InterPro" id="IPR027417">
    <property type="entry name" value="P-loop_NTPase"/>
</dbReference>
<evidence type="ECO:0000256" key="13">
    <source>
        <dbReference type="ARBA" id="ARBA00038213"/>
    </source>
</evidence>
<protein>
    <recommendedName>
        <fullName evidence="14">ATP-dependent RNA helicase SUB2</fullName>
        <ecNumber evidence="2">3.6.4.13</ecNumber>
    </recommendedName>
    <alternativeName>
        <fullName evidence="15">ATP-dependent RNA helicase sub2</fullName>
    </alternativeName>
</protein>
<comment type="similarity">
    <text evidence="13">Belongs to the DEAD box helicase family. DECD subfamily.</text>
</comment>
<name>A0A9P6B2X2_9AGAM</name>
<dbReference type="GO" id="GO:0016787">
    <property type="term" value="F:hydrolase activity"/>
    <property type="evidence" value="ECO:0007669"/>
    <property type="project" value="UniProtKB-KW"/>
</dbReference>
<dbReference type="SMART" id="SM00487">
    <property type="entry name" value="DEXDc"/>
    <property type="match status" value="1"/>
</dbReference>
<dbReference type="EMBL" id="MU128940">
    <property type="protein sequence ID" value="KAF9516387.1"/>
    <property type="molecule type" value="Genomic_DNA"/>
</dbReference>
<keyword evidence="10" id="KW-0508">mRNA splicing</keyword>
<keyword evidence="9" id="KW-0694">RNA-binding</keyword>
<dbReference type="Proteomes" id="UP000886523">
    <property type="component" value="Unassembled WGS sequence"/>
</dbReference>
<keyword evidence="22" id="KW-1185">Reference proteome</keyword>
<dbReference type="SMART" id="SM00490">
    <property type="entry name" value="HELICc"/>
    <property type="match status" value="1"/>
</dbReference>
<sequence>MSAPENENDELIDYEEEDTTVTTVPTATNGHGAAVTTTSTTAATDTDKEKKGYVGVHSTGFRDFLLKPELLRAISDLGFEHPSEVQQECIPQAVLGMDVLCQAKSGHGKTAVFVLATLQQLEPIDGEVSVLVLCHTRELAYQIKNEYGRFSKYMPDVRTSVFYGGTSVAKDAEVLKDKSKCPHIIVATPGRLNALGREKLLDATNVKHFVLDECDKMLEQLDMRRDVQEIFRITPHHKQVMMFSATLSKDIRVTCKKFMTNPLEIFIDDESKLTLHGLQQHYIKLEETAKNRKLNDLLDQLEFNQVVIFVKSVTRANELDKLLRDYNFPSICIHSGLAQEERIKRYTAFKAFEKRILVATDIFGRGIDVERVNIVINYDSPPDADSYLHRVGRAGRFGTKGLAITFVSSDADQDVLAAIQSRFEVAVPELPEAIDPTTYSLSYFEVSLMCQQADYFSPVTS</sequence>
<keyword evidence="7" id="KW-0509">mRNA transport</keyword>
<feature type="domain" description="Helicase ATP-binding" evidence="18">
    <location>
        <begin position="90"/>
        <end position="265"/>
    </location>
</feature>
<dbReference type="InterPro" id="IPR014014">
    <property type="entry name" value="RNA_helicase_DEAD_Q_motif"/>
</dbReference>
<dbReference type="PANTHER" id="PTHR47958">
    <property type="entry name" value="ATP-DEPENDENT RNA HELICASE DBP3"/>
    <property type="match status" value="1"/>
</dbReference>
<evidence type="ECO:0000256" key="11">
    <source>
        <dbReference type="ARBA" id="ARBA00023242"/>
    </source>
</evidence>
<dbReference type="OrthoDB" id="10265785at2759"/>
<dbReference type="InterPro" id="IPR014001">
    <property type="entry name" value="Helicase_ATP-bd"/>
</dbReference>
<evidence type="ECO:0000256" key="10">
    <source>
        <dbReference type="ARBA" id="ARBA00023187"/>
    </source>
</evidence>
<dbReference type="SUPFAM" id="SSF52540">
    <property type="entry name" value="P-loop containing nucleoside triphosphate hydrolases"/>
    <property type="match status" value="1"/>
</dbReference>
<dbReference type="CDD" id="cd18787">
    <property type="entry name" value="SF2_C_DEAD"/>
    <property type="match status" value="1"/>
</dbReference>
<evidence type="ECO:0000259" key="18">
    <source>
        <dbReference type="PROSITE" id="PS51192"/>
    </source>
</evidence>
<feature type="domain" description="DEAD-box RNA helicase Q" evidence="20">
    <location>
        <begin position="59"/>
        <end position="87"/>
    </location>
</feature>
<proteinExistence type="inferred from homology"/>
<dbReference type="GO" id="GO:0005524">
    <property type="term" value="F:ATP binding"/>
    <property type="evidence" value="ECO:0007669"/>
    <property type="project" value="UniProtKB-KW"/>
</dbReference>
<dbReference type="PROSITE" id="PS51194">
    <property type="entry name" value="HELICASE_CTER"/>
    <property type="match status" value="1"/>
</dbReference>
<evidence type="ECO:0000256" key="14">
    <source>
        <dbReference type="ARBA" id="ARBA00040177"/>
    </source>
</evidence>
<dbReference type="EC" id="3.6.4.13" evidence="2"/>
<evidence type="ECO:0000256" key="16">
    <source>
        <dbReference type="ARBA" id="ARBA00047984"/>
    </source>
</evidence>
<dbReference type="FunFam" id="3.40.50.300:FF:000111">
    <property type="entry name" value="DEAD-box ATP-dependent RNA helicase"/>
    <property type="match status" value="1"/>
</dbReference>
<evidence type="ECO:0000256" key="15">
    <source>
        <dbReference type="ARBA" id="ARBA00040402"/>
    </source>
</evidence>
<dbReference type="InterPro" id="IPR001650">
    <property type="entry name" value="Helicase_C-like"/>
</dbReference>
<organism evidence="21 22">
    <name type="scientific">Hydnum rufescens UP504</name>
    <dbReference type="NCBI Taxonomy" id="1448309"/>
    <lineage>
        <taxon>Eukaryota</taxon>
        <taxon>Fungi</taxon>
        <taxon>Dikarya</taxon>
        <taxon>Basidiomycota</taxon>
        <taxon>Agaricomycotina</taxon>
        <taxon>Agaricomycetes</taxon>
        <taxon>Cantharellales</taxon>
        <taxon>Hydnaceae</taxon>
        <taxon>Hydnum</taxon>
    </lineage>
</organism>
<keyword evidence="8" id="KW-0067">ATP-binding</keyword>
<dbReference type="CDD" id="cd17950">
    <property type="entry name" value="DEADc_DDX39"/>
    <property type="match status" value="1"/>
</dbReference>
<dbReference type="GO" id="GO:0005681">
    <property type="term" value="C:spliceosomal complex"/>
    <property type="evidence" value="ECO:0007669"/>
    <property type="project" value="UniProtKB-KW"/>
</dbReference>
<keyword evidence="5" id="KW-0378">Hydrolase</keyword>
<evidence type="ECO:0000256" key="4">
    <source>
        <dbReference type="ARBA" id="ARBA00022741"/>
    </source>
</evidence>
<dbReference type="FunFam" id="3.40.50.300:FF:000168">
    <property type="entry name" value="DEAD-box ATP-dependent RNA helicase 56-like"/>
    <property type="match status" value="1"/>
</dbReference>
<evidence type="ECO:0000256" key="12">
    <source>
        <dbReference type="ARBA" id="ARBA00037698"/>
    </source>
</evidence>
<evidence type="ECO:0000256" key="6">
    <source>
        <dbReference type="ARBA" id="ARBA00022806"/>
    </source>
</evidence>
<keyword evidence="7" id="KW-0813">Transport</keyword>
<keyword evidence="3" id="KW-0507">mRNA processing</keyword>
<evidence type="ECO:0000259" key="19">
    <source>
        <dbReference type="PROSITE" id="PS51194"/>
    </source>
</evidence>
<accession>A0A9P6B2X2</accession>
<dbReference type="AlphaFoldDB" id="A0A9P6B2X2"/>
<keyword evidence="11" id="KW-0539">Nucleus</keyword>
<dbReference type="Gene3D" id="3.40.50.300">
    <property type="entry name" value="P-loop containing nucleotide triphosphate hydrolases"/>
    <property type="match status" value="2"/>
</dbReference>
<dbReference type="PROSITE" id="PS51195">
    <property type="entry name" value="Q_MOTIF"/>
    <property type="match status" value="1"/>
</dbReference>
<evidence type="ECO:0000313" key="22">
    <source>
        <dbReference type="Proteomes" id="UP000886523"/>
    </source>
</evidence>
<dbReference type="GO" id="GO:0003723">
    <property type="term" value="F:RNA binding"/>
    <property type="evidence" value="ECO:0007669"/>
    <property type="project" value="UniProtKB-KW"/>
</dbReference>
<dbReference type="PROSITE" id="PS51192">
    <property type="entry name" value="HELICASE_ATP_BIND_1"/>
    <property type="match status" value="1"/>
</dbReference>
<keyword evidence="6" id="KW-0347">Helicase</keyword>
<evidence type="ECO:0000256" key="9">
    <source>
        <dbReference type="ARBA" id="ARBA00022884"/>
    </source>
</evidence>
<evidence type="ECO:0000256" key="5">
    <source>
        <dbReference type="ARBA" id="ARBA00022801"/>
    </source>
</evidence>
<evidence type="ECO:0000256" key="1">
    <source>
        <dbReference type="ARBA" id="ARBA00004123"/>
    </source>
</evidence>
<evidence type="ECO:0000256" key="2">
    <source>
        <dbReference type="ARBA" id="ARBA00012552"/>
    </source>
</evidence>
<evidence type="ECO:0000256" key="3">
    <source>
        <dbReference type="ARBA" id="ARBA00022728"/>
    </source>
</evidence>
<comment type="caution">
    <text evidence="21">The sequence shown here is derived from an EMBL/GenBank/DDBJ whole genome shotgun (WGS) entry which is preliminary data.</text>
</comment>
<evidence type="ECO:0000256" key="8">
    <source>
        <dbReference type="ARBA" id="ARBA00022840"/>
    </source>
</evidence>
<dbReference type="GO" id="GO:0008380">
    <property type="term" value="P:RNA splicing"/>
    <property type="evidence" value="ECO:0007669"/>
    <property type="project" value="UniProtKB-KW"/>
</dbReference>
<reference evidence="21" key="1">
    <citation type="journal article" date="2020" name="Nat. Commun.">
        <title>Large-scale genome sequencing of mycorrhizal fungi provides insights into the early evolution of symbiotic traits.</title>
        <authorList>
            <person name="Miyauchi S."/>
            <person name="Kiss E."/>
            <person name="Kuo A."/>
            <person name="Drula E."/>
            <person name="Kohler A."/>
            <person name="Sanchez-Garcia M."/>
            <person name="Morin E."/>
            <person name="Andreopoulos B."/>
            <person name="Barry K.W."/>
            <person name="Bonito G."/>
            <person name="Buee M."/>
            <person name="Carver A."/>
            <person name="Chen C."/>
            <person name="Cichocki N."/>
            <person name="Clum A."/>
            <person name="Culley D."/>
            <person name="Crous P.W."/>
            <person name="Fauchery L."/>
            <person name="Girlanda M."/>
            <person name="Hayes R.D."/>
            <person name="Keri Z."/>
            <person name="LaButti K."/>
            <person name="Lipzen A."/>
            <person name="Lombard V."/>
            <person name="Magnuson J."/>
            <person name="Maillard F."/>
            <person name="Murat C."/>
            <person name="Nolan M."/>
            <person name="Ohm R.A."/>
            <person name="Pangilinan J."/>
            <person name="Pereira M.F."/>
            <person name="Perotto S."/>
            <person name="Peter M."/>
            <person name="Pfister S."/>
            <person name="Riley R."/>
            <person name="Sitrit Y."/>
            <person name="Stielow J.B."/>
            <person name="Szollosi G."/>
            <person name="Zifcakova L."/>
            <person name="Stursova M."/>
            <person name="Spatafora J.W."/>
            <person name="Tedersoo L."/>
            <person name="Vaario L.M."/>
            <person name="Yamada A."/>
            <person name="Yan M."/>
            <person name="Wang P."/>
            <person name="Xu J."/>
            <person name="Bruns T."/>
            <person name="Baldrian P."/>
            <person name="Vilgalys R."/>
            <person name="Dunand C."/>
            <person name="Henrissat B."/>
            <person name="Grigoriev I.V."/>
            <person name="Hibbett D."/>
            <person name="Nagy L.G."/>
            <person name="Martin F.M."/>
        </authorList>
    </citation>
    <scope>NUCLEOTIDE SEQUENCE</scope>
    <source>
        <strain evidence="21">UP504</strain>
    </source>
</reference>
<evidence type="ECO:0000256" key="7">
    <source>
        <dbReference type="ARBA" id="ARBA00022816"/>
    </source>
</evidence>
<comment type="function">
    <text evidence="12">ATP-binding RNA helicase involved in transcription elongation and required for the export of mRNA out of the nucleus. SUB2 also plays a role in pre-mRNA splicing and spliceosome assembly. May be involved in rDNA and telomeric silencing, and maintenance of genome integrity.</text>
</comment>
<keyword evidence="4" id="KW-0547">Nucleotide-binding</keyword>
<dbReference type="Pfam" id="PF00271">
    <property type="entry name" value="Helicase_C"/>
    <property type="match status" value="1"/>
</dbReference>
<evidence type="ECO:0000256" key="17">
    <source>
        <dbReference type="PROSITE-ProRule" id="PRU00552"/>
    </source>
</evidence>
<feature type="domain" description="Helicase C-terminal" evidence="19">
    <location>
        <begin position="293"/>
        <end position="438"/>
    </location>
</feature>
<evidence type="ECO:0000313" key="21">
    <source>
        <dbReference type="EMBL" id="KAF9516387.1"/>
    </source>
</evidence>
<dbReference type="GO" id="GO:0051028">
    <property type="term" value="P:mRNA transport"/>
    <property type="evidence" value="ECO:0007669"/>
    <property type="project" value="UniProtKB-KW"/>
</dbReference>
<keyword evidence="3" id="KW-0747">Spliceosome</keyword>
<comment type="catalytic activity">
    <reaction evidence="16">
        <text>ATP + H2O = ADP + phosphate + H(+)</text>
        <dbReference type="Rhea" id="RHEA:13065"/>
        <dbReference type="ChEBI" id="CHEBI:15377"/>
        <dbReference type="ChEBI" id="CHEBI:15378"/>
        <dbReference type="ChEBI" id="CHEBI:30616"/>
        <dbReference type="ChEBI" id="CHEBI:43474"/>
        <dbReference type="ChEBI" id="CHEBI:456216"/>
        <dbReference type="EC" id="3.6.4.13"/>
    </reaction>
</comment>
<dbReference type="GO" id="GO:0003724">
    <property type="term" value="F:RNA helicase activity"/>
    <property type="evidence" value="ECO:0007669"/>
    <property type="project" value="UniProtKB-EC"/>
</dbReference>
<evidence type="ECO:0000259" key="20">
    <source>
        <dbReference type="PROSITE" id="PS51195"/>
    </source>
</evidence>
<comment type="subcellular location">
    <subcellularLocation>
        <location evidence="1">Nucleus</location>
    </subcellularLocation>
</comment>